<proteinExistence type="predicted"/>
<name>A0A9P3FZY4_9APHY</name>
<dbReference type="EMBL" id="BPQB01000002">
    <property type="protein sequence ID" value="GJE85701.1"/>
    <property type="molecule type" value="Genomic_DNA"/>
</dbReference>
<dbReference type="AlphaFoldDB" id="A0A9P3FZY4"/>
<comment type="caution">
    <text evidence="1">The sequence shown here is derived from an EMBL/GenBank/DDBJ whole genome shotgun (WGS) entry which is preliminary data.</text>
</comment>
<dbReference type="Proteomes" id="UP000703269">
    <property type="component" value="Unassembled WGS sequence"/>
</dbReference>
<dbReference type="CDD" id="cd09272">
    <property type="entry name" value="RNase_HI_RT_Ty1"/>
    <property type="match status" value="1"/>
</dbReference>
<keyword evidence="2" id="KW-1185">Reference proteome</keyword>
<accession>A0A9P3FZY4</accession>
<evidence type="ECO:0000313" key="1">
    <source>
        <dbReference type="EMBL" id="GJE85701.1"/>
    </source>
</evidence>
<reference evidence="1 2" key="1">
    <citation type="submission" date="2021-08" db="EMBL/GenBank/DDBJ databases">
        <title>Draft Genome Sequence of Phanerochaete sordida strain YK-624.</title>
        <authorList>
            <person name="Mori T."/>
            <person name="Dohra H."/>
            <person name="Suzuki T."/>
            <person name="Kawagishi H."/>
            <person name="Hirai H."/>
        </authorList>
    </citation>
    <scope>NUCLEOTIDE SEQUENCE [LARGE SCALE GENOMIC DNA]</scope>
    <source>
        <strain evidence="1 2">YK-624</strain>
    </source>
</reference>
<dbReference type="OrthoDB" id="3344688at2759"/>
<protein>
    <submittedName>
        <fullName evidence="1">Ty1/Copia family ribonuclease HI</fullName>
    </submittedName>
</protein>
<evidence type="ECO:0000313" key="2">
    <source>
        <dbReference type="Proteomes" id="UP000703269"/>
    </source>
</evidence>
<sequence length="93" mass="10372">MGTGTANWSSKLQGIVTHSTTEAEYVAANQTGRMRNLLEEFGHNLSESPSTLFMDKNSAIAFAKDAEHFGQCKHIQLRHYWLHDVVEPGLTNP</sequence>
<gene>
    <name evidence="1" type="ORF">PsYK624_017800</name>
</gene>
<organism evidence="1 2">
    <name type="scientific">Phanerochaete sordida</name>
    <dbReference type="NCBI Taxonomy" id="48140"/>
    <lineage>
        <taxon>Eukaryota</taxon>
        <taxon>Fungi</taxon>
        <taxon>Dikarya</taxon>
        <taxon>Basidiomycota</taxon>
        <taxon>Agaricomycotina</taxon>
        <taxon>Agaricomycetes</taxon>
        <taxon>Polyporales</taxon>
        <taxon>Phanerochaetaceae</taxon>
        <taxon>Phanerochaete</taxon>
    </lineage>
</organism>